<sequence length="682" mass="75347">MAARDAAADPPYGEAGQDYAQAQPQSDLLDELMRTTNQHAIVTDAPEERFRLGFFTPFLLVINQMIGTHVYIEYGLNVPRYVIEGLEQAVQRNGGDLHYLQFVYDWPHYKKDTVLLMGTLFGISFIFVRNMASTCINFGVRVLQAARPGDEPKNGEVRAIAIAAAAFACMIHVVSRRYGIWLNNLLAVVKVGILLVIIFTTLAVVGGGVHDKNGNRVPNVWMQNMDPKVAFKAPASPDGDVNNADLAQGTVTGYAASFLSIIYAYSGFEQANYVLGEMATPRRTFPRAAISGMALTSVLYMLVNISYMVVVPAYEQSNEEVALLFFRKTFSWVPGDGSADRIFNAFLALSSFGNAIVMTYTAARMKQEIAKQGFLPFPKFFGQNVDLSIGRFIAYLRASRGWRLRYLSPEQHREATPVGALLLHLLGCFVLVLATFNIKPDDAYTLLSGLMAFLSTAVFGCLLAAGILILRFRGPPATEPAKTKDYRNALAAGNAADETPVNKTWIEMTGSGIYPWLSVLSAVVYFAGNAFPLIASWIPATANFPSSTVAWWVVPTTSVMILLFATLWWLGFLAGARHRERHQQKRLIHEVWPEFEWAERTGADSADDDDGLPRHGGKILVHETTLFTWEGREMGDFDSHPRGDSVLAGEAIPPAPIVNEFANTDFEGFEIRPLRQGDANIR</sequence>
<evidence type="ECO:0000313" key="7">
    <source>
        <dbReference type="EMBL" id="KAK3331585.1"/>
    </source>
</evidence>
<evidence type="ECO:0000256" key="1">
    <source>
        <dbReference type="ARBA" id="ARBA00004141"/>
    </source>
</evidence>
<dbReference type="AlphaFoldDB" id="A0AAE0IV92"/>
<accession>A0AAE0IV92</accession>
<dbReference type="InterPro" id="IPR002293">
    <property type="entry name" value="AA/rel_permease1"/>
</dbReference>
<dbReference type="EMBL" id="JAUEPO010000002">
    <property type="protein sequence ID" value="KAK3331585.1"/>
    <property type="molecule type" value="Genomic_DNA"/>
</dbReference>
<feature type="transmembrane region" description="Helical" evidence="6">
    <location>
        <begin position="513"/>
        <end position="538"/>
    </location>
</feature>
<evidence type="ECO:0000256" key="3">
    <source>
        <dbReference type="ARBA" id="ARBA00022989"/>
    </source>
</evidence>
<feature type="region of interest" description="Disordered" evidence="5">
    <location>
        <begin position="1"/>
        <end position="20"/>
    </location>
</feature>
<dbReference type="GO" id="GO:0015179">
    <property type="term" value="F:L-amino acid transmembrane transporter activity"/>
    <property type="evidence" value="ECO:0007669"/>
    <property type="project" value="TreeGrafter"/>
</dbReference>
<evidence type="ECO:0000256" key="5">
    <source>
        <dbReference type="SAM" id="MobiDB-lite"/>
    </source>
</evidence>
<keyword evidence="3 6" id="KW-1133">Transmembrane helix</keyword>
<dbReference type="Pfam" id="PF13520">
    <property type="entry name" value="AA_permease_2"/>
    <property type="match status" value="1"/>
</dbReference>
<dbReference type="InterPro" id="IPR050598">
    <property type="entry name" value="AminoAcid_Transporter"/>
</dbReference>
<dbReference type="GO" id="GO:0016020">
    <property type="term" value="C:membrane"/>
    <property type="evidence" value="ECO:0007669"/>
    <property type="project" value="UniProtKB-SubCell"/>
</dbReference>
<dbReference type="Proteomes" id="UP001286456">
    <property type="component" value="Unassembled WGS sequence"/>
</dbReference>
<evidence type="ECO:0000256" key="2">
    <source>
        <dbReference type="ARBA" id="ARBA00022692"/>
    </source>
</evidence>
<feature type="transmembrane region" description="Helical" evidence="6">
    <location>
        <begin position="418"/>
        <end position="438"/>
    </location>
</feature>
<organism evidence="7 8">
    <name type="scientific">Cercophora scortea</name>
    <dbReference type="NCBI Taxonomy" id="314031"/>
    <lineage>
        <taxon>Eukaryota</taxon>
        <taxon>Fungi</taxon>
        <taxon>Dikarya</taxon>
        <taxon>Ascomycota</taxon>
        <taxon>Pezizomycotina</taxon>
        <taxon>Sordariomycetes</taxon>
        <taxon>Sordariomycetidae</taxon>
        <taxon>Sordariales</taxon>
        <taxon>Lasiosphaeriaceae</taxon>
        <taxon>Cercophora</taxon>
    </lineage>
</organism>
<dbReference type="Gene3D" id="1.20.1740.10">
    <property type="entry name" value="Amino acid/polyamine transporter I"/>
    <property type="match status" value="1"/>
</dbReference>
<evidence type="ECO:0000256" key="6">
    <source>
        <dbReference type="SAM" id="Phobius"/>
    </source>
</evidence>
<proteinExistence type="predicted"/>
<dbReference type="PANTHER" id="PTHR11785:SF382">
    <property type="entry name" value="LOW-AFFINITY METHIONINE PERMEASE"/>
    <property type="match status" value="1"/>
</dbReference>
<protein>
    <submittedName>
        <fullName evidence="7">High-affinity methionine permease</fullName>
    </submittedName>
</protein>
<reference evidence="7" key="2">
    <citation type="submission" date="2023-06" db="EMBL/GenBank/DDBJ databases">
        <authorList>
            <consortium name="Lawrence Berkeley National Laboratory"/>
            <person name="Haridas S."/>
            <person name="Hensen N."/>
            <person name="Bonometti L."/>
            <person name="Westerberg I."/>
            <person name="Brannstrom I.O."/>
            <person name="Guillou S."/>
            <person name="Cros-Aarteil S."/>
            <person name="Calhoun S."/>
            <person name="Kuo A."/>
            <person name="Mondo S."/>
            <person name="Pangilinan J."/>
            <person name="Riley R."/>
            <person name="Labutti K."/>
            <person name="Andreopoulos B."/>
            <person name="Lipzen A."/>
            <person name="Chen C."/>
            <person name="Yanf M."/>
            <person name="Daum C."/>
            <person name="Ng V."/>
            <person name="Clum A."/>
            <person name="Steindorff A."/>
            <person name="Ohm R."/>
            <person name="Martin F."/>
            <person name="Silar P."/>
            <person name="Natvig D."/>
            <person name="Lalanne C."/>
            <person name="Gautier V."/>
            <person name="Ament-Velasquez S.L."/>
            <person name="Kruys A."/>
            <person name="Hutchinson M.I."/>
            <person name="Powell A.J."/>
            <person name="Barry K."/>
            <person name="Miller A.N."/>
            <person name="Grigoriev I.V."/>
            <person name="Debuchy R."/>
            <person name="Gladieux P."/>
            <person name="Thoren M.H."/>
            <person name="Johannesson H."/>
        </authorList>
    </citation>
    <scope>NUCLEOTIDE SEQUENCE</scope>
    <source>
        <strain evidence="7">SMH4131-1</strain>
    </source>
</reference>
<feature type="transmembrane region" description="Helical" evidence="6">
    <location>
        <begin position="52"/>
        <end position="72"/>
    </location>
</feature>
<keyword evidence="8" id="KW-1185">Reference proteome</keyword>
<feature type="transmembrane region" description="Helical" evidence="6">
    <location>
        <begin position="342"/>
        <end position="363"/>
    </location>
</feature>
<evidence type="ECO:0000313" key="8">
    <source>
        <dbReference type="Proteomes" id="UP001286456"/>
    </source>
</evidence>
<keyword evidence="4 6" id="KW-0472">Membrane</keyword>
<feature type="transmembrane region" description="Helical" evidence="6">
    <location>
        <begin position="187"/>
        <end position="209"/>
    </location>
</feature>
<name>A0AAE0IV92_9PEZI</name>
<feature type="transmembrane region" description="Helical" evidence="6">
    <location>
        <begin position="550"/>
        <end position="576"/>
    </location>
</feature>
<dbReference type="PANTHER" id="PTHR11785">
    <property type="entry name" value="AMINO ACID TRANSPORTER"/>
    <property type="match status" value="1"/>
</dbReference>
<gene>
    <name evidence="7" type="ORF">B0T19DRAFT_472649</name>
</gene>
<comment type="caution">
    <text evidence="7">The sequence shown here is derived from an EMBL/GenBank/DDBJ whole genome shotgun (WGS) entry which is preliminary data.</text>
</comment>
<evidence type="ECO:0000256" key="4">
    <source>
        <dbReference type="ARBA" id="ARBA00023136"/>
    </source>
</evidence>
<feature type="transmembrane region" description="Helical" evidence="6">
    <location>
        <begin position="288"/>
        <end position="310"/>
    </location>
</feature>
<feature type="transmembrane region" description="Helical" evidence="6">
    <location>
        <begin position="114"/>
        <end position="136"/>
    </location>
</feature>
<reference evidence="7" key="1">
    <citation type="journal article" date="2023" name="Mol. Phylogenet. Evol.">
        <title>Genome-scale phylogeny and comparative genomics of the fungal order Sordariales.</title>
        <authorList>
            <person name="Hensen N."/>
            <person name="Bonometti L."/>
            <person name="Westerberg I."/>
            <person name="Brannstrom I.O."/>
            <person name="Guillou S."/>
            <person name="Cros-Aarteil S."/>
            <person name="Calhoun S."/>
            <person name="Haridas S."/>
            <person name="Kuo A."/>
            <person name="Mondo S."/>
            <person name="Pangilinan J."/>
            <person name="Riley R."/>
            <person name="LaButti K."/>
            <person name="Andreopoulos B."/>
            <person name="Lipzen A."/>
            <person name="Chen C."/>
            <person name="Yan M."/>
            <person name="Daum C."/>
            <person name="Ng V."/>
            <person name="Clum A."/>
            <person name="Steindorff A."/>
            <person name="Ohm R.A."/>
            <person name="Martin F."/>
            <person name="Silar P."/>
            <person name="Natvig D.O."/>
            <person name="Lalanne C."/>
            <person name="Gautier V."/>
            <person name="Ament-Velasquez S.L."/>
            <person name="Kruys A."/>
            <person name="Hutchinson M.I."/>
            <person name="Powell A.J."/>
            <person name="Barry K."/>
            <person name="Miller A.N."/>
            <person name="Grigoriev I.V."/>
            <person name="Debuchy R."/>
            <person name="Gladieux P."/>
            <person name="Hiltunen Thoren M."/>
            <person name="Johannesson H."/>
        </authorList>
    </citation>
    <scope>NUCLEOTIDE SEQUENCE</scope>
    <source>
        <strain evidence="7">SMH4131-1</strain>
    </source>
</reference>
<comment type="subcellular location">
    <subcellularLocation>
        <location evidence="1">Membrane</location>
        <topology evidence="1">Multi-pass membrane protein</topology>
    </subcellularLocation>
</comment>
<keyword evidence="2 6" id="KW-0812">Transmembrane</keyword>
<feature type="transmembrane region" description="Helical" evidence="6">
    <location>
        <begin position="444"/>
        <end position="470"/>
    </location>
</feature>